<organism evidence="2 3">
    <name type="scientific">Ruminococcus flavefaciens</name>
    <dbReference type="NCBI Taxonomy" id="1265"/>
    <lineage>
        <taxon>Bacteria</taxon>
        <taxon>Bacillati</taxon>
        <taxon>Bacillota</taxon>
        <taxon>Clostridia</taxon>
        <taxon>Eubacteriales</taxon>
        <taxon>Oscillospiraceae</taxon>
        <taxon>Ruminococcus</taxon>
    </lineage>
</organism>
<dbReference type="RefSeq" id="WP_072951917.1">
    <property type="nucleotide sequence ID" value="NZ_FRCT01000013.1"/>
</dbReference>
<dbReference type="Proteomes" id="UP000184394">
    <property type="component" value="Unassembled WGS sequence"/>
</dbReference>
<gene>
    <name evidence="2" type="ORF">SAMN04487860_11369</name>
</gene>
<keyword evidence="1" id="KW-1133">Transmembrane helix</keyword>
<keyword evidence="1" id="KW-0472">Membrane</keyword>
<feature type="transmembrane region" description="Helical" evidence="1">
    <location>
        <begin position="179"/>
        <end position="199"/>
    </location>
</feature>
<keyword evidence="1" id="KW-0812">Transmembrane</keyword>
<dbReference type="EMBL" id="FRCT01000013">
    <property type="protein sequence ID" value="SHM77397.1"/>
    <property type="molecule type" value="Genomic_DNA"/>
</dbReference>
<evidence type="ECO:0000313" key="3">
    <source>
        <dbReference type="Proteomes" id="UP000184394"/>
    </source>
</evidence>
<evidence type="ECO:0000313" key="2">
    <source>
        <dbReference type="EMBL" id="SHM77397.1"/>
    </source>
</evidence>
<sequence length="202" mass="22213">MDNSNNNKLLEKIGAVNKLIETFDVGEPPYSFKLRCCAETVTQTRQIGFCTIGCAAVVLVRSMRPSASLQTAGLVLAFIAIFFAIYCMIYASKIEKTDIAEVNGDSITVKGRTYNYSEISEIKGASLNNLKIMSSGGKIAALNKSCDGCGDLIRWARQHNIPINDDNTRDFEGIKQRNVLITAVLTISCVIIAFLIVFLKRM</sequence>
<proteinExistence type="predicted"/>
<accession>A0A1M7LGV9</accession>
<feature type="transmembrane region" description="Helical" evidence="1">
    <location>
        <begin position="69"/>
        <end position="91"/>
    </location>
</feature>
<name>A0A1M7LGV9_RUMFL</name>
<reference evidence="2 3" key="1">
    <citation type="submission" date="2016-11" db="EMBL/GenBank/DDBJ databases">
        <authorList>
            <person name="Jaros S."/>
            <person name="Januszkiewicz K."/>
            <person name="Wedrychowicz H."/>
        </authorList>
    </citation>
    <scope>NUCLEOTIDE SEQUENCE [LARGE SCALE GENOMIC DNA]</scope>
    <source>
        <strain evidence="2 3">Y1</strain>
    </source>
</reference>
<evidence type="ECO:0000256" key="1">
    <source>
        <dbReference type="SAM" id="Phobius"/>
    </source>
</evidence>
<protein>
    <submittedName>
        <fullName evidence="2">Uncharacterized protein</fullName>
    </submittedName>
</protein>
<dbReference type="AlphaFoldDB" id="A0A1M7LGV9"/>
<dbReference type="OrthoDB" id="1820526at2"/>